<dbReference type="InterPro" id="IPR000189">
    <property type="entry name" value="Transglyc_AS"/>
</dbReference>
<dbReference type="PANTHER" id="PTHR37423">
    <property type="entry name" value="SOLUBLE LYTIC MUREIN TRANSGLYCOSYLASE-RELATED"/>
    <property type="match status" value="1"/>
</dbReference>
<evidence type="ECO:0000259" key="2">
    <source>
        <dbReference type="Pfam" id="PF01464"/>
    </source>
</evidence>
<comment type="caution">
    <text evidence="3">The sequence shown here is derived from an EMBL/GenBank/DDBJ whole genome shotgun (WGS) entry which is preliminary data.</text>
</comment>
<proteinExistence type="inferred from homology"/>
<dbReference type="InterPro" id="IPR008258">
    <property type="entry name" value="Transglycosylase_SLT_dom_1"/>
</dbReference>
<dbReference type="RefSeq" id="WP_117673720.1">
    <property type="nucleotide sequence ID" value="NZ_CABOGR010000028.1"/>
</dbReference>
<dbReference type="EMBL" id="QSTF01000031">
    <property type="protein sequence ID" value="RGM37989.1"/>
    <property type="molecule type" value="Genomic_DNA"/>
</dbReference>
<feature type="domain" description="Transglycosylase SLT" evidence="2">
    <location>
        <begin position="96"/>
        <end position="204"/>
    </location>
</feature>
<evidence type="ECO:0000313" key="7">
    <source>
        <dbReference type="Proteomes" id="UP000260862"/>
    </source>
</evidence>
<comment type="similarity">
    <text evidence="1">Belongs to the transglycosylase Slt family.</text>
</comment>
<dbReference type="GO" id="GO:0016020">
    <property type="term" value="C:membrane"/>
    <property type="evidence" value="ECO:0007669"/>
    <property type="project" value="InterPro"/>
</dbReference>
<evidence type="ECO:0000313" key="3">
    <source>
        <dbReference type="EMBL" id="RGK52859.1"/>
    </source>
</evidence>
<evidence type="ECO:0000313" key="5">
    <source>
        <dbReference type="EMBL" id="RHF92512.1"/>
    </source>
</evidence>
<dbReference type="PROSITE" id="PS51257">
    <property type="entry name" value="PROKAR_LIPOPROTEIN"/>
    <property type="match status" value="1"/>
</dbReference>
<dbReference type="Proteomes" id="UP000283485">
    <property type="component" value="Unassembled WGS sequence"/>
</dbReference>
<protein>
    <submittedName>
        <fullName evidence="3">Lytic transglycosylase domain-containing protein</fullName>
    </submittedName>
</protein>
<dbReference type="EMBL" id="QRHQ01000004">
    <property type="protein sequence ID" value="RHF92512.1"/>
    <property type="molecule type" value="Genomic_DNA"/>
</dbReference>
<gene>
    <name evidence="5" type="ORF">DW653_04065</name>
    <name evidence="4" type="ORF">DXC17_11255</name>
    <name evidence="3" type="ORF">DXD04_13200</name>
</gene>
<name>A0A3E4MSZ2_9BACT</name>
<dbReference type="GO" id="GO:0008933">
    <property type="term" value="F:peptidoglycan lytic transglycosylase activity"/>
    <property type="evidence" value="ECO:0007669"/>
    <property type="project" value="InterPro"/>
</dbReference>
<evidence type="ECO:0000313" key="8">
    <source>
        <dbReference type="Proteomes" id="UP000283485"/>
    </source>
</evidence>
<dbReference type="CDD" id="cd16894">
    <property type="entry name" value="MltD-like"/>
    <property type="match status" value="1"/>
</dbReference>
<sequence length="322" mass="36864">MKLTKRLYTLSLTVTLFVTGFLLPGFSTSCTAQTETNSSPAYSCIEVPKSINFCGTEIDLTRYDRRERVDRELMAFTYMHSTSLQIIKRANRYFPIIESILKEQGVPDDFKYLMVIESNVNPLARSGAGAAGLWQFMSGTAREFGLEVNHHVDERYHVEKSTVAACKYLKQAYRKFGNWETVAASYNAGQGRISQQQEKQYTDNALDLYLVEETSRYVYRILAAKLLLTDPTRFGFHLRASDLYPPIPYRTIKVTEDIDDLARFSKGQGINYSLLKSMNPWLRGSSLPNHGGKEYQIRIPDSTEMYYNPRVTHPHNPAWVSE</sequence>
<evidence type="ECO:0000313" key="6">
    <source>
        <dbReference type="Proteomes" id="UP000260780"/>
    </source>
</evidence>
<evidence type="ECO:0000313" key="4">
    <source>
        <dbReference type="EMBL" id="RGM37989.1"/>
    </source>
</evidence>
<keyword evidence="7" id="KW-1185">Reference proteome</keyword>
<dbReference type="Proteomes" id="UP000260862">
    <property type="component" value="Unassembled WGS sequence"/>
</dbReference>
<dbReference type="Gene3D" id="1.10.530.10">
    <property type="match status" value="1"/>
</dbReference>
<dbReference type="GO" id="GO:0000270">
    <property type="term" value="P:peptidoglycan metabolic process"/>
    <property type="evidence" value="ECO:0007669"/>
    <property type="project" value="InterPro"/>
</dbReference>
<dbReference type="Proteomes" id="UP000260780">
    <property type="component" value="Unassembled WGS sequence"/>
</dbReference>
<dbReference type="AlphaFoldDB" id="A0A3E4MSZ2"/>
<dbReference type="STRING" id="310297.BHV76_01080"/>
<evidence type="ECO:0000256" key="1">
    <source>
        <dbReference type="ARBA" id="ARBA00007734"/>
    </source>
</evidence>
<dbReference type="InterPro" id="IPR023346">
    <property type="entry name" value="Lysozyme-like_dom_sf"/>
</dbReference>
<dbReference type="SUPFAM" id="SSF53955">
    <property type="entry name" value="Lysozyme-like"/>
    <property type="match status" value="1"/>
</dbReference>
<reference evidence="6 7" key="1">
    <citation type="submission" date="2018-08" db="EMBL/GenBank/DDBJ databases">
        <title>A genome reference for cultivated species of the human gut microbiota.</title>
        <authorList>
            <person name="Zou Y."/>
            <person name="Xue W."/>
            <person name="Luo G."/>
        </authorList>
    </citation>
    <scope>NUCLEOTIDE SEQUENCE [LARGE SCALE GENOMIC DNA]</scope>
    <source>
        <strain evidence="5 8">AM23-23</strain>
        <strain evidence="4 6">OM08-14</strain>
        <strain evidence="3 7">TF10-3AC</strain>
    </source>
</reference>
<organism evidence="3 7">
    <name type="scientific">Phocaeicola plebeius</name>
    <dbReference type="NCBI Taxonomy" id="310297"/>
    <lineage>
        <taxon>Bacteria</taxon>
        <taxon>Pseudomonadati</taxon>
        <taxon>Bacteroidota</taxon>
        <taxon>Bacteroidia</taxon>
        <taxon>Bacteroidales</taxon>
        <taxon>Bacteroidaceae</taxon>
        <taxon>Phocaeicola</taxon>
    </lineage>
</organism>
<accession>A0A3E4MSZ2</accession>
<dbReference type="EMBL" id="QSQT01000028">
    <property type="protein sequence ID" value="RGK52859.1"/>
    <property type="molecule type" value="Genomic_DNA"/>
</dbReference>
<dbReference type="PROSITE" id="PS00922">
    <property type="entry name" value="TRANSGLYCOSYLASE"/>
    <property type="match status" value="1"/>
</dbReference>
<dbReference type="Pfam" id="PF01464">
    <property type="entry name" value="SLT"/>
    <property type="match status" value="1"/>
</dbReference>
<dbReference type="PANTHER" id="PTHR37423:SF2">
    <property type="entry name" value="MEMBRANE-BOUND LYTIC MUREIN TRANSGLYCOSYLASE C"/>
    <property type="match status" value="1"/>
</dbReference>